<feature type="compositionally biased region" description="Polar residues" evidence="2">
    <location>
        <begin position="410"/>
        <end position="419"/>
    </location>
</feature>
<comment type="caution">
    <text evidence="3">The sequence shown here is derived from an EMBL/GenBank/DDBJ whole genome shotgun (WGS) entry which is preliminary data.</text>
</comment>
<feature type="compositionally biased region" description="Basic residues" evidence="2">
    <location>
        <begin position="320"/>
        <end position="331"/>
    </location>
</feature>
<feature type="region of interest" description="Disordered" evidence="2">
    <location>
        <begin position="406"/>
        <end position="425"/>
    </location>
</feature>
<dbReference type="Gene3D" id="1.10.238.10">
    <property type="entry name" value="EF-hand"/>
    <property type="match status" value="1"/>
</dbReference>
<feature type="region of interest" description="Disordered" evidence="2">
    <location>
        <begin position="238"/>
        <end position="363"/>
    </location>
</feature>
<keyword evidence="1" id="KW-0175">Coiled coil</keyword>
<dbReference type="EMBL" id="BRYA01000923">
    <property type="protein sequence ID" value="GMI35751.1"/>
    <property type="molecule type" value="Genomic_DNA"/>
</dbReference>
<feature type="region of interest" description="Disordered" evidence="2">
    <location>
        <begin position="1174"/>
        <end position="1231"/>
    </location>
</feature>
<feature type="region of interest" description="Disordered" evidence="2">
    <location>
        <begin position="1414"/>
        <end position="1464"/>
    </location>
</feature>
<feature type="compositionally biased region" description="Basic residues" evidence="2">
    <location>
        <begin position="1034"/>
        <end position="1048"/>
    </location>
</feature>
<evidence type="ECO:0000256" key="2">
    <source>
        <dbReference type="SAM" id="MobiDB-lite"/>
    </source>
</evidence>
<proteinExistence type="predicted"/>
<evidence type="ECO:0000313" key="3">
    <source>
        <dbReference type="EMBL" id="GMI35751.1"/>
    </source>
</evidence>
<feature type="compositionally biased region" description="Acidic residues" evidence="2">
    <location>
        <begin position="529"/>
        <end position="542"/>
    </location>
</feature>
<accession>A0A9W7L6A3</accession>
<protein>
    <submittedName>
        <fullName evidence="3">Uncharacterized protein</fullName>
    </submittedName>
</protein>
<name>A0A9W7L6A3_9STRA</name>
<reference evidence="4" key="1">
    <citation type="journal article" date="2023" name="Commun. Biol.">
        <title>Genome analysis of Parmales, the sister group of diatoms, reveals the evolutionary specialization of diatoms from phago-mixotrophs to photoautotrophs.</title>
        <authorList>
            <person name="Ban H."/>
            <person name="Sato S."/>
            <person name="Yoshikawa S."/>
            <person name="Yamada K."/>
            <person name="Nakamura Y."/>
            <person name="Ichinomiya M."/>
            <person name="Sato N."/>
            <person name="Blanc-Mathieu R."/>
            <person name="Endo H."/>
            <person name="Kuwata A."/>
            <person name="Ogata H."/>
        </authorList>
    </citation>
    <scope>NUCLEOTIDE SEQUENCE [LARGE SCALE GENOMIC DNA]</scope>
</reference>
<feature type="coiled-coil region" evidence="1">
    <location>
        <begin position="1909"/>
        <end position="1943"/>
    </location>
</feature>
<evidence type="ECO:0000256" key="1">
    <source>
        <dbReference type="SAM" id="Coils"/>
    </source>
</evidence>
<feature type="compositionally biased region" description="Polar residues" evidence="2">
    <location>
        <begin position="341"/>
        <end position="353"/>
    </location>
</feature>
<sequence>MPRGRSSADYAWGAQASAAAAQHSYNVPSSDLYNLSNQQSTSTFSLGASPNNLHSMPSFMTENTLYTRESIVPGDRERMAVHSSILEREEMLQSRPVNIEDYIKDLRRVTLKVVEQIMAWRKSLSSTTVSLSLPSILGDGEEQLYPKQHQGSLPYLWKGENYLLKLVSDLDNFPTSFLPVGVSPARNPFMLLLNLDAMFRSPSTLSEMLVDGDVISSVEMLRMRRACGVILAEEAQFKSTKAASSSQQPTRGRSRKVRRRNDDKTFFLPSRLSQSPYASSEDRSRSASRNHSASPYDAKVAHISSDVSERPSTTPAKTRTDKKSKRNRRQQQRPSSASLQADNPTDSANQNGFQAPPPTNKLFNVSHNVMQMRKELEEMSTMLLERGIIDQNPLETTAGFAAKTNVIPRPQTSPHPNRSQQRDPFASPSTIYVMDRATVSEEVCILKFLLGPKDKDPKHYEDAHSMPLRIEGWDKRRARRIQHLMITAIDCDRIVGYCPKEIMAMGDEDKKHRCNKIVKALALKSMPNELEEWESEEEEEVEVPLHEKDDGDDDSVLTEGSGVSIPTRTVRQKVFVTKRRQIKRYMLQLSRVLTPQVVNRTHMLLNKIKCDMEVLYKRNENNTLVLSVWRTRNRNINDRSKLIFTRRELKVLLGNQHALYLRSNYKFASMKAVGEMLMDRVDTITDWTSSSPTLNLIFNRAVATPKRFSDIGIKGRQEGDTLILEGGGELASLGLDEIEAMYGGIQDSKGGHPRKGFAHPLGEVLDKVKVTGATSGLKVDRKIYTTTATIGGGLHYVSAAVLPNREYLFETEDLVSGMLADGAGGGAKSSVPLVLSLEKCKKIVEEKEDPESVHPSIWKSRNAIELVKRVIKHLIFVVAPTPESSLGPDKISSTPLPLLQSPLYKNVKSLQITLNDTGIIIGSVDIDNHCTLSELRAKIIKEFDSKELPTNFRIVYKNAPTSKSQEETRLAFDLLPKVTLKCKELPGKVREQIDEELKGKMQEAVKRAQMEAVDAMIAGEIELGGHTAQGGGTAKKKKKREVGKRRKKNIDGMGVGGEAAVIDAASAAEEATKQAIAQAALAQAALAQAGLAQAGLAQALTIDTVSGGIGGMGGIGAVVGNDGVPSLGSPVNDNKLKSMIGGLSPLHKNLIKGKLTTLVDQDGSSSPTVNILKAAAGGGSPGSEASQGSKARARAMSGRVGSPDNMSHGSRKSVHSGGMVGDRSPSPTNGVPKKLSIIAGGGLAGVAGMAGGAMSPLNALKAKRQSMQAKKGRKSVVKRGKEAVEEVKPEFSAYPIKATVTIVQGSCYVKCSTDLTRELEPGMTVRIGAPDGQDWILSDCLPPHIIKEIEAKRVREEEEKRVAEVKMMESEDVNVAEARREEGGWEEGLSDDVLEQIRKQKDLIRVLQKQVNGLREGKGEEGGKEGGGEEKKEEGGEGGGRGEGGEESGATGGGRGPCPPLDSLEGDVFTPHYFTISQEFDYYRAKPNVKRSAAKLVAGRKNVLTSRRGRNVRASKLSPRRGEKGGSKSPKSRPKSPIFKRPEQPGQSPVRRRGGGEDVADVALSAFKGTLGKTDFAAALGGVKAGADEGGGEIDVEDGDEVKELRIWKVIPKEEDDRQKWKVAYDNMEVPYKRDFVGSKSEERHFNVGISWSVLENWCKDVWPPPAAKEEPKEGEDWGFNIEHQQREAHFPKLPLNSIIEQAYQAICASQPPTPELDGTKWAKFIREIDLFPESMKRKANTHIDLAFTRQVAKNKQGKQGGRGANRVIDIEGFTFALMEVADLRYPDYGDEEKCMREVLFDYVVMIPDINERCWREAKTNAMKQEAIVQCAAIRAQTEIRRKVVYEDYRRKRERCILVQRWARQCVYWRAHEERKVVLTMDRAVRRRYNAQKMIRKAYLSHVCHEIYMKKMREKIAEERRKRAEYRRKLRKQREEREKAILHRQATNINGTLVNMLWKKRDARACSLDMSVVMVVYVPTTSASFVFEISESEMRNFAEREAVKTGGRVSYGEVMDVSNLVKLKTRLKCRVVKKPGKKPYPTFKYSRKVQSERGVIMMSRGYNIAHMAVDRKRNVLVPMKGRLYIATAYRSTEAITFLAYDPKSSKNLRASVTTNLLATWIRKEEISKIKRAQNERRQKVADAHKVLQMYQIGVKYEEEKIYECIDVIQQWLEVRRKDSVSVIPEKKEKVGGGMEKKRAAMKKMTSRQIQLAAITDAGAVGEGADDEEEEVMMSTAMVLKKQGGGGGGVDLLSLGAMSAESGGEAGNNNPQDGEEEVEVEVEVVEEKVEIPAECGLPLADILGNSEEETFMDKDPHLLRQGNEAELVLFLLNRLNVFVGTKKGSKISYSKRHVLMFPHDVQNVVKELSAEKLQGLWRMRQARKYIKELLISRFEKRFDRATASFYYIDPRPNCRLVFRKKPIGLGKGDLDDPLDEWIIDQDEEGKKLWINPKYGMSSYLSQNENAKMIQKCVKAHQSAALGSPTLGEMIRAIKFQREAAERYAEFPDKLSSVVNYALLMHTHEFDLDLARMLYKDAVVMSPENPVLLRAYALFRMMSCEVPREQTVEKCNEMFRAAFIRDQEGEKFKMCQDAFFHFSVVQMPQHRLALLNYALVNQCIEENYELADRLYRMALRFAPNDKLVNRNYTDFQEQQLPGGMYFKEEIGPNGTVEQRSEIHEENAEWGEWVIKMDPAVKDPRFKTFWFNKLTNKTRWVPPNWDEVWRGRVKRSVEIRQLGNFKEWYDQKLDLTFYQDVEYEKAKEKEKGIGLGLGVFVEGQEEEGEGEGGGGGGEAGEVEFMVVNPFGDDDE</sequence>
<evidence type="ECO:0000313" key="4">
    <source>
        <dbReference type="Proteomes" id="UP001165065"/>
    </source>
</evidence>
<organism evidence="3 4">
    <name type="scientific">Triparma columacea</name>
    <dbReference type="NCBI Taxonomy" id="722753"/>
    <lineage>
        <taxon>Eukaryota</taxon>
        <taxon>Sar</taxon>
        <taxon>Stramenopiles</taxon>
        <taxon>Ochrophyta</taxon>
        <taxon>Bolidophyceae</taxon>
        <taxon>Parmales</taxon>
        <taxon>Triparmaceae</taxon>
        <taxon>Triparma</taxon>
    </lineage>
</organism>
<feature type="compositionally biased region" description="Polar residues" evidence="2">
    <location>
        <begin position="238"/>
        <end position="251"/>
    </location>
</feature>
<feature type="compositionally biased region" description="Basic and acidic residues" evidence="2">
    <location>
        <begin position="1415"/>
        <end position="1435"/>
    </location>
</feature>
<feature type="region of interest" description="Disordered" evidence="2">
    <location>
        <begin position="1027"/>
        <end position="1050"/>
    </location>
</feature>
<feature type="region of interest" description="Disordered" evidence="2">
    <location>
        <begin position="1496"/>
        <end position="1556"/>
    </location>
</feature>
<gene>
    <name evidence="3" type="ORF">TrCOL_g442</name>
</gene>
<keyword evidence="4" id="KW-1185">Reference proteome</keyword>
<dbReference type="OrthoDB" id="198308at2759"/>
<dbReference type="Proteomes" id="UP001165065">
    <property type="component" value="Unassembled WGS sequence"/>
</dbReference>
<feature type="region of interest" description="Disordered" evidence="2">
    <location>
        <begin position="529"/>
        <end position="561"/>
    </location>
</feature>